<dbReference type="AlphaFoldDB" id="A0AAV9B818"/>
<dbReference type="EMBL" id="JAUJYN010000004">
    <property type="protein sequence ID" value="KAK1272705.1"/>
    <property type="molecule type" value="Genomic_DNA"/>
</dbReference>
<dbReference type="PANTHER" id="PTHR31906">
    <property type="entry name" value="PLASTID-LIPID-ASSOCIATED PROTEIN 4, CHLOROPLASTIC-RELATED"/>
    <property type="match status" value="1"/>
</dbReference>
<reference evidence="6" key="2">
    <citation type="submission" date="2023-06" db="EMBL/GenBank/DDBJ databases">
        <authorList>
            <person name="Ma L."/>
            <person name="Liu K.-W."/>
            <person name="Li Z."/>
            <person name="Hsiao Y.-Y."/>
            <person name="Qi Y."/>
            <person name="Fu T."/>
            <person name="Tang G."/>
            <person name="Zhang D."/>
            <person name="Sun W.-H."/>
            <person name="Liu D.-K."/>
            <person name="Li Y."/>
            <person name="Chen G.-Z."/>
            <person name="Liu X.-D."/>
            <person name="Liao X.-Y."/>
            <person name="Jiang Y.-T."/>
            <person name="Yu X."/>
            <person name="Hao Y."/>
            <person name="Huang J."/>
            <person name="Zhao X.-W."/>
            <person name="Ke S."/>
            <person name="Chen Y.-Y."/>
            <person name="Wu W.-L."/>
            <person name="Hsu J.-L."/>
            <person name="Lin Y.-F."/>
            <person name="Huang M.-D."/>
            <person name="Li C.-Y."/>
            <person name="Huang L."/>
            <person name="Wang Z.-W."/>
            <person name="Zhao X."/>
            <person name="Zhong W.-Y."/>
            <person name="Peng D.-H."/>
            <person name="Ahmad S."/>
            <person name="Lan S."/>
            <person name="Zhang J.-S."/>
            <person name="Tsai W.-C."/>
            <person name="Van De Peer Y."/>
            <person name="Liu Z.-J."/>
        </authorList>
    </citation>
    <scope>NUCLEOTIDE SEQUENCE</scope>
    <source>
        <strain evidence="6">SCP</strain>
        <tissue evidence="6">Leaves</tissue>
    </source>
</reference>
<dbReference type="InterPro" id="IPR039633">
    <property type="entry name" value="PAP"/>
</dbReference>
<evidence type="ECO:0000313" key="7">
    <source>
        <dbReference type="Proteomes" id="UP001179952"/>
    </source>
</evidence>
<feature type="compositionally biased region" description="Basic and acidic residues" evidence="4">
    <location>
        <begin position="61"/>
        <end position="72"/>
    </location>
</feature>
<evidence type="ECO:0000259" key="5">
    <source>
        <dbReference type="Pfam" id="PF04755"/>
    </source>
</evidence>
<reference evidence="6" key="1">
    <citation type="journal article" date="2023" name="Nat. Commun.">
        <title>Diploid and tetraploid genomes of Acorus and the evolution of monocots.</title>
        <authorList>
            <person name="Ma L."/>
            <person name="Liu K.W."/>
            <person name="Li Z."/>
            <person name="Hsiao Y.Y."/>
            <person name="Qi Y."/>
            <person name="Fu T."/>
            <person name="Tang G.D."/>
            <person name="Zhang D."/>
            <person name="Sun W.H."/>
            <person name="Liu D.K."/>
            <person name="Li Y."/>
            <person name="Chen G.Z."/>
            <person name="Liu X.D."/>
            <person name="Liao X.Y."/>
            <person name="Jiang Y.T."/>
            <person name="Yu X."/>
            <person name="Hao Y."/>
            <person name="Huang J."/>
            <person name="Zhao X.W."/>
            <person name="Ke S."/>
            <person name="Chen Y.Y."/>
            <person name="Wu W.L."/>
            <person name="Hsu J.L."/>
            <person name="Lin Y.F."/>
            <person name="Huang M.D."/>
            <person name="Li C.Y."/>
            <person name="Huang L."/>
            <person name="Wang Z.W."/>
            <person name="Zhao X."/>
            <person name="Zhong W.Y."/>
            <person name="Peng D.H."/>
            <person name="Ahmad S."/>
            <person name="Lan S."/>
            <person name="Zhang J.S."/>
            <person name="Tsai W.C."/>
            <person name="Van de Peer Y."/>
            <person name="Liu Z.J."/>
        </authorList>
    </citation>
    <scope>NUCLEOTIDE SEQUENCE</scope>
    <source>
        <strain evidence="6">SCP</strain>
    </source>
</reference>
<dbReference type="GO" id="GO:0009536">
    <property type="term" value="C:plastid"/>
    <property type="evidence" value="ECO:0007669"/>
    <property type="project" value="UniProtKB-SubCell"/>
</dbReference>
<gene>
    <name evidence="6" type="ORF">QJS04_geneDACA012165</name>
</gene>
<feature type="compositionally biased region" description="Pro residues" evidence="4">
    <location>
        <begin position="16"/>
        <end position="28"/>
    </location>
</feature>
<protein>
    <recommendedName>
        <fullName evidence="5">Plastid lipid-associated protein/fibrillin conserved domain-containing protein</fullName>
    </recommendedName>
</protein>
<keyword evidence="3" id="KW-0809">Transit peptide</keyword>
<evidence type="ECO:0000313" key="6">
    <source>
        <dbReference type="EMBL" id="KAK1272705.1"/>
    </source>
</evidence>
<organism evidence="6 7">
    <name type="scientific">Acorus gramineus</name>
    <name type="common">Dwarf sweet flag</name>
    <dbReference type="NCBI Taxonomy" id="55184"/>
    <lineage>
        <taxon>Eukaryota</taxon>
        <taxon>Viridiplantae</taxon>
        <taxon>Streptophyta</taxon>
        <taxon>Embryophyta</taxon>
        <taxon>Tracheophyta</taxon>
        <taxon>Spermatophyta</taxon>
        <taxon>Magnoliopsida</taxon>
        <taxon>Liliopsida</taxon>
        <taxon>Acoraceae</taxon>
        <taxon>Acorus</taxon>
    </lineage>
</organism>
<evidence type="ECO:0000256" key="2">
    <source>
        <dbReference type="ARBA" id="ARBA00022640"/>
    </source>
</evidence>
<accession>A0AAV9B818</accession>
<name>A0AAV9B818_ACOGR</name>
<evidence type="ECO:0000256" key="1">
    <source>
        <dbReference type="ARBA" id="ARBA00004474"/>
    </source>
</evidence>
<feature type="region of interest" description="Disordered" evidence="4">
    <location>
        <begin position="1"/>
        <end position="150"/>
    </location>
</feature>
<dbReference type="Pfam" id="PF04755">
    <property type="entry name" value="PAP_fibrillin"/>
    <property type="match status" value="1"/>
</dbReference>
<comment type="caution">
    <text evidence="6">The sequence shown here is derived from an EMBL/GenBank/DDBJ whole genome shotgun (WGS) entry which is preliminary data.</text>
</comment>
<feature type="domain" description="Plastid lipid-associated protein/fibrillin conserved" evidence="5">
    <location>
        <begin position="158"/>
        <end position="373"/>
    </location>
</feature>
<feature type="compositionally biased region" description="Low complexity" evidence="4">
    <location>
        <begin position="29"/>
        <end position="47"/>
    </location>
</feature>
<evidence type="ECO:0000256" key="4">
    <source>
        <dbReference type="SAM" id="MobiDB-lite"/>
    </source>
</evidence>
<keyword evidence="2" id="KW-0934">Plastid</keyword>
<dbReference type="Proteomes" id="UP001179952">
    <property type="component" value="Unassembled WGS sequence"/>
</dbReference>
<comment type="subcellular location">
    <subcellularLocation>
        <location evidence="1">Plastid</location>
    </subcellularLocation>
</comment>
<evidence type="ECO:0000256" key="3">
    <source>
        <dbReference type="ARBA" id="ARBA00022946"/>
    </source>
</evidence>
<proteinExistence type="predicted"/>
<dbReference type="InterPro" id="IPR006843">
    <property type="entry name" value="PAP/fibrillin_dom"/>
</dbReference>
<sequence>MAVPLASHRLFLTPNKPFPPLLPLPPSKPALSLHRNPRFPSISAPRASSRRKKTSGVPDEWGEKPEVPDPAEKNFSSDPPRNDDEWGSDPSAKAATGVPDEWGERPPATEAETYTSDLPKDEDEWGSDPAAETATVDAGEEYLSGNGSPGEGYDKLGELKRCLVDSVYGTDLGLNAGSEVRAEVLEIVNQLEAVNPNPAPMEVPTVLVGNWILLYTAFSELLPLIAAGSVPLLKVKQISQAIDTKDSTILNTVTYTSPFSTISFSASASFEVRSPSRIQVQFKEGIFQPPEISSTINLPENIDIFGQKINLASVQQTLNPIQEAVARIARTISGQPPLKVPIPGERTASWLVTTYLDEDLRISRGDGGLFVLAKEGSPLLNQWS</sequence>
<keyword evidence="7" id="KW-1185">Reference proteome</keyword>